<organismHost>
    <name type="scientific">Acanthamoeba polyphaga</name>
    <name type="common">Amoeba</name>
    <dbReference type="NCBI Taxonomy" id="5757"/>
</organismHost>
<dbReference type="EMBL" id="KM982403">
    <property type="protein sequence ID" value="AKI80701.1"/>
    <property type="molecule type" value="Genomic_DNA"/>
</dbReference>
<evidence type="ECO:0000313" key="1">
    <source>
        <dbReference type="EMBL" id="AKI80701.1"/>
    </source>
</evidence>
<evidence type="ECO:0000313" key="2">
    <source>
        <dbReference type="Proteomes" id="UP000274448"/>
    </source>
</evidence>
<sequence length="44" mass="4968">MSKNIDTTLEILKKMNPTVTALNDGVVFQFKEASSIMYKGFNIE</sequence>
<protein>
    <submittedName>
        <fullName evidence="1">Uncharacterized protein</fullName>
    </submittedName>
</protein>
<name>A0A0G2YCC0_MIMIV</name>
<organism evidence="1 2">
    <name type="scientific">Acanthamoeba polyphaga mimivirus</name>
    <name type="common">APMV</name>
    <dbReference type="NCBI Taxonomy" id="212035"/>
    <lineage>
        <taxon>Viruses</taxon>
        <taxon>Varidnaviria</taxon>
        <taxon>Bamfordvirae</taxon>
        <taxon>Nucleocytoviricota</taxon>
        <taxon>Megaviricetes</taxon>
        <taxon>Imitervirales</taxon>
        <taxon>Mimiviridae</taxon>
        <taxon>Megamimivirinae</taxon>
        <taxon>Mimivirus</taxon>
        <taxon>Mimivirus bradfordmassiliense</taxon>
    </lineage>
</organism>
<accession>A0A0G2YCC0</accession>
<proteinExistence type="predicted"/>
<dbReference type="Proteomes" id="UP000274448">
    <property type="component" value="Segment"/>
</dbReference>
<reference evidence="1 2" key="1">
    <citation type="submission" date="2014-10" db="EMBL/GenBank/DDBJ databases">
        <title>Pan-genome analysis of Brazilian lineage A amoebal mimiviruses.</title>
        <authorList>
            <person name="Assis F.L."/>
            <person name="Abrahao J.S."/>
            <person name="Kroon E.G."/>
            <person name="Dornas F.P."/>
            <person name="Andrade K.R."/>
            <person name="Borato P.V.M."/>
            <person name="Pilotto M.R."/>
            <person name="Benamar S."/>
            <person name="LaScola B."/>
            <person name="Colson P."/>
        </authorList>
    </citation>
    <scope>NUCLEOTIDE SEQUENCE [LARGE SCALE GENOMIC DNA]</scope>
    <source>
        <strain evidence="1 2">Amazonia</strain>
    </source>
</reference>